<evidence type="ECO:0000256" key="6">
    <source>
        <dbReference type="ARBA" id="ARBA00022801"/>
    </source>
</evidence>
<organism evidence="12 13">
    <name type="scientific">Pseudonocardia yunnanensis</name>
    <dbReference type="NCBI Taxonomy" id="58107"/>
    <lineage>
        <taxon>Bacteria</taxon>
        <taxon>Bacillati</taxon>
        <taxon>Actinomycetota</taxon>
        <taxon>Actinomycetes</taxon>
        <taxon>Pseudonocardiales</taxon>
        <taxon>Pseudonocardiaceae</taxon>
        <taxon>Pseudonocardia</taxon>
    </lineage>
</organism>
<feature type="region of interest" description="Disordered" evidence="10">
    <location>
        <begin position="118"/>
        <end position="140"/>
    </location>
</feature>
<dbReference type="InterPro" id="IPR044857">
    <property type="entry name" value="T7SS_EccB_R1"/>
</dbReference>
<proteinExistence type="inferred from homology"/>
<evidence type="ECO:0000256" key="8">
    <source>
        <dbReference type="ARBA" id="ARBA00022989"/>
    </source>
</evidence>
<keyword evidence="9 11" id="KW-0472">Membrane</keyword>
<dbReference type="Pfam" id="PF05108">
    <property type="entry name" value="T7SS_ESX1_EccB"/>
    <property type="match status" value="1"/>
</dbReference>
<evidence type="ECO:0000256" key="9">
    <source>
        <dbReference type="ARBA" id="ARBA00023136"/>
    </source>
</evidence>
<feature type="transmembrane region" description="Helical" evidence="11">
    <location>
        <begin position="48"/>
        <end position="67"/>
    </location>
</feature>
<dbReference type="Gene3D" id="3.30.2390.20">
    <property type="entry name" value="Type VII secretion system EccB, repeat 1 domain"/>
    <property type="match status" value="1"/>
</dbReference>
<evidence type="ECO:0000256" key="3">
    <source>
        <dbReference type="ARBA" id="ARBA00022475"/>
    </source>
</evidence>
<dbReference type="RefSeq" id="WP_344723043.1">
    <property type="nucleotide sequence ID" value="NZ_BAAAUS010000017.1"/>
</dbReference>
<keyword evidence="3" id="KW-1003">Cell membrane</keyword>
<evidence type="ECO:0000256" key="4">
    <source>
        <dbReference type="ARBA" id="ARBA00022692"/>
    </source>
</evidence>
<evidence type="ECO:0000256" key="1">
    <source>
        <dbReference type="ARBA" id="ARBA00004162"/>
    </source>
</evidence>
<evidence type="ECO:0000313" key="13">
    <source>
        <dbReference type="Proteomes" id="UP001597114"/>
    </source>
</evidence>
<dbReference type="PANTHER" id="PTHR40765:SF2">
    <property type="entry name" value="ESX-2 SECRETION SYSTEM ATPASE ECCB2"/>
    <property type="match status" value="1"/>
</dbReference>
<protein>
    <submittedName>
        <fullName evidence="12">Type VII secretion protein EccB</fullName>
    </submittedName>
</protein>
<evidence type="ECO:0000313" key="12">
    <source>
        <dbReference type="EMBL" id="MFD1516195.1"/>
    </source>
</evidence>
<name>A0ABW4EPV2_9PSEU</name>
<evidence type="ECO:0000256" key="7">
    <source>
        <dbReference type="ARBA" id="ARBA00022840"/>
    </source>
</evidence>
<sequence>MPRPSAVRAPATRDQADAYRFGLRRMEAALVRGDPVPLHEQIRSQRRAALAGVALGLLGICVAALFARMAPSPRWTDAAVVIGADSGAMYVVAHGPDRLVPVANLPAARLVLAALRSGGSTDADPAKATPVTVPDGSLDGAPRTPTAAVPGAVAVRPDSTVPPRWAVCDRTTADGALVGTTVVAGMPTAPEPMPANDGVLLDGPDGVTWLVTGGRRHRVDAGDGRVLAAFGLTARVPRAAAPDLVSLLPEGVALATPEVAGRGRPAPVGLPGRIGDVLTTRPVGGDPRHFVVLTGGLQEVPDLLAELLRVAAGQARDIPLGTDELAEAALVGDLAVEGWPPGAPRLREPTDAPVVCWTWTAAGEPSTGGAVWAGGAEPAPAQPVSLAQADGSGPKVDAVVAGSGGAVRATGPGRSPAGGPLWLVSATGVAFGVADDATAAALGITSAEPAPEAVLRLLPSGPALDLAAAGRMVDVLPAG</sequence>
<reference evidence="13" key="1">
    <citation type="journal article" date="2019" name="Int. J. Syst. Evol. Microbiol.">
        <title>The Global Catalogue of Microorganisms (GCM) 10K type strain sequencing project: providing services to taxonomists for standard genome sequencing and annotation.</title>
        <authorList>
            <consortium name="The Broad Institute Genomics Platform"/>
            <consortium name="The Broad Institute Genome Sequencing Center for Infectious Disease"/>
            <person name="Wu L."/>
            <person name="Ma J."/>
        </authorList>
    </citation>
    <scope>NUCLEOTIDE SEQUENCE [LARGE SCALE GENOMIC DNA]</scope>
    <source>
        <strain evidence="13">CCM 7043</strain>
    </source>
</reference>
<evidence type="ECO:0000256" key="11">
    <source>
        <dbReference type="SAM" id="Phobius"/>
    </source>
</evidence>
<gene>
    <name evidence="12" type="primary">eccB</name>
    <name evidence="12" type="ORF">ACFSJD_01765</name>
</gene>
<dbReference type="NCBIfam" id="TIGR03919">
    <property type="entry name" value="T7SS_EccB"/>
    <property type="match status" value="1"/>
</dbReference>
<comment type="similarity">
    <text evidence="2">Belongs to the EccB family.</text>
</comment>
<evidence type="ECO:0000256" key="10">
    <source>
        <dbReference type="SAM" id="MobiDB-lite"/>
    </source>
</evidence>
<evidence type="ECO:0000256" key="5">
    <source>
        <dbReference type="ARBA" id="ARBA00022741"/>
    </source>
</evidence>
<dbReference type="PANTHER" id="PTHR40765">
    <property type="entry name" value="ESX-2 SECRETION SYSTEM ATPASE ECCB2"/>
    <property type="match status" value="1"/>
</dbReference>
<dbReference type="Gene3D" id="2.40.50.910">
    <property type="entry name" value="Type VII secretion system EccB, repeat 3 domain"/>
    <property type="match status" value="1"/>
</dbReference>
<keyword evidence="8 11" id="KW-1133">Transmembrane helix</keyword>
<keyword evidence="6" id="KW-0378">Hydrolase</keyword>
<dbReference type="InterPro" id="IPR042485">
    <property type="entry name" value="T7SS_EccB_R3"/>
</dbReference>
<keyword evidence="13" id="KW-1185">Reference proteome</keyword>
<keyword evidence="5" id="KW-0547">Nucleotide-binding</keyword>
<accession>A0ABW4EPV2</accession>
<keyword evidence="4 11" id="KW-0812">Transmembrane</keyword>
<dbReference type="EMBL" id="JBHUCO010000002">
    <property type="protein sequence ID" value="MFD1516195.1"/>
    <property type="molecule type" value="Genomic_DNA"/>
</dbReference>
<comment type="caution">
    <text evidence="12">The sequence shown here is derived from an EMBL/GenBank/DDBJ whole genome shotgun (WGS) entry which is preliminary data.</text>
</comment>
<evidence type="ECO:0000256" key="2">
    <source>
        <dbReference type="ARBA" id="ARBA00008149"/>
    </source>
</evidence>
<keyword evidence="7" id="KW-0067">ATP-binding</keyword>
<dbReference type="Proteomes" id="UP001597114">
    <property type="component" value="Unassembled WGS sequence"/>
</dbReference>
<dbReference type="InterPro" id="IPR007795">
    <property type="entry name" value="T7SS_EccB"/>
</dbReference>
<comment type="subcellular location">
    <subcellularLocation>
        <location evidence="1">Cell membrane</location>
        <topology evidence="1">Single-pass membrane protein</topology>
    </subcellularLocation>
</comment>